<evidence type="ECO:0000313" key="9">
    <source>
        <dbReference type="Proteomes" id="UP000261905"/>
    </source>
</evidence>
<gene>
    <name evidence="8" type="ORF">DX130_00720</name>
</gene>
<dbReference type="AlphaFoldDB" id="A0A371PHE3"/>
<evidence type="ECO:0000256" key="2">
    <source>
        <dbReference type="ARBA" id="ARBA00022475"/>
    </source>
</evidence>
<dbReference type="InterPro" id="IPR003660">
    <property type="entry name" value="HAMP_dom"/>
</dbReference>
<name>A0A371PHE3_9BACL</name>
<keyword evidence="6" id="KW-0812">Transmembrane</keyword>
<evidence type="ECO:0000256" key="3">
    <source>
        <dbReference type="ARBA" id="ARBA00022553"/>
    </source>
</evidence>
<dbReference type="SUPFAM" id="SSF158472">
    <property type="entry name" value="HAMP domain-like"/>
    <property type="match status" value="1"/>
</dbReference>
<keyword evidence="6" id="KW-1133">Transmembrane helix</keyword>
<evidence type="ECO:0000259" key="7">
    <source>
        <dbReference type="PROSITE" id="PS50885"/>
    </source>
</evidence>
<dbReference type="PANTHER" id="PTHR34220:SF7">
    <property type="entry name" value="SENSOR HISTIDINE KINASE YPDA"/>
    <property type="match status" value="1"/>
</dbReference>
<keyword evidence="4" id="KW-0808">Transferase</keyword>
<accession>A0A371PHE3</accession>
<dbReference type="PANTHER" id="PTHR34220">
    <property type="entry name" value="SENSOR HISTIDINE KINASE YPDA"/>
    <property type="match status" value="1"/>
</dbReference>
<sequence>MRGYPINPLMKLNMKQQLVLLFLVMVSPVFLLHWYGNLQAEKLLKNHVTNAYVELIKQNHTLISRDLDTVNKITATIIQNPITQMLVPSNKDAVIERVRKYDKVDKLLSGYSIPINGGEAVYYSLYIYDPNDYYFFAPKRQIASTGVYFFSDKTKPVWFDKAISMRGTGYMDIIEYNFGLSKINTLAYIRAVGNVNNGKEFLGVLIATKMDIKLAESLRSVSLPEGVISYTDSSNRILSSSVSGKNGRQLELPVDLMDGIKKKPLMAGSYMVEPYRTYDLITSDSIYIVSQNDTIGHKLVYQIPVQSLLKQQNELKRIIQFITVAYMFLGSVIMIYFWRSLMTPLQKLAQFVRTYEPGKLVPETPSRRRHDEVGVLMSSLYDMARRLNALIHYKYHMDLKAKESQLQLLYQQINPHLLYNTLESIYWKSTLEGNSESSEMIKELSKLMKIGLSRGRELIRLEEELEHASAYLNLHQKRYSYEFNVIWNIPDAVKMIRIPKISLQPLIENAIIHGVKLMGDDGVIQISASLEGERVTIKVEDNGFKQVNIAAIDKLLNEEKVDHKLGYGIRNIHQRIQLHFGNMFGLSYRRREEGGMAAIIVLPATYEDPIV</sequence>
<dbReference type="RefSeq" id="WP_116042047.1">
    <property type="nucleotide sequence ID" value="NZ_QUBQ01000001.1"/>
</dbReference>
<dbReference type="SUPFAM" id="SSF55874">
    <property type="entry name" value="ATPase domain of HSP90 chaperone/DNA topoisomerase II/histidine kinase"/>
    <property type="match status" value="1"/>
</dbReference>
<evidence type="ECO:0000313" key="8">
    <source>
        <dbReference type="EMBL" id="REK75642.1"/>
    </source>
</evidence>
<keyword evidence="2" id="KW-1003">Cell membrane</keyword>
<reference evidence="8 9" key="1">
    <citation type="submission" date="2018-08" db="EMBL/GenBank/DDBJ databases">
        <title>Paenibacillus sp. M4BSY-1, whole genome shotgun sequence.</title>
        <authorList>
            <person name="Tuo L."/>
        </authorList>
    </citation>
    <scope>NUCLEOTIDE SEQUENCE [LARGE SCALE GENOMIC DNA]</scope>
    <source>
        <strain evidence="8 9">M4BSY-1</strain>
    </source>
</reference>
<dbReference type="Gene3D" id="3.30.565.10">
    <property type="entry name" value="Histidine kinase-like ATPase, C-terminal domain"/>
    <property type="match status" value="1"/>
</dbReference>
<dbReference type="OrthoDB" id="2641683at2"/>
<dbReference type="Gene3D" id="6.10.340.10">
    <property type="match status" value="1"/>
</dbReference>
<keyword evidence="9" id="KW-1185">Reference proteome</keyword>
<organism evidence="8 9">
    <name type="scientific">Paenibacillus paeoniae</name>
    <dbReference type="NCBI Taxonomy" id="2292705"/>
    <lineage>
        <taxon>Bacteria</taxon>
        <taxon>Bacillati</taxon>
        <taxon>Bacillota</taxon>
        <taxon>Bacilli</taxon>
        <taxon>Bacillales</taxon>
        <taxon>Paenibacillaceae</taxon>
        <taxon>Paenibacillus</taxon>
    </lineage>
</organism>
<proteinExistence type="predicted"/>
<evidence type="ECO:0000256" key="6">
    <source>
        <dbReference type="SAM" id="Phobius"/>
    </source>
</evidence>
<evidence type="ECO:0000256" key="5">
    <source>
        <dbReference type="ARBA" id="ARBA00023136"/>
    </source>
</evidence>
<keyword evidence="3" id="KW-0597">Phosphoprotein</keyword>
<dbReference type="Proteomes" id="UP000261905">
    <property type="component" value="Unassembled WGS sequence"/>
</dbReference>
<dbReference type="GO" id="GO:0005886">
    <property type="term" value="C:plasma membrane"/>
    <property type="evidence" value="ECO:0007669"/>
    <property type="project" value="UniProtKB-SubCell"/>
</dbReference>
<dbReference type="InterPro" id="IPR050640">
    <property type="entry name" value="Bact_2-comp_sensor_kinase"/>
</dbReference>
<keyword evidence="5 6" id="KW-0472">Membrane</keyword>
<protein>
    <submittedName>
        <fullName evidence="8">HAMP domain-containing protein</fullName>
    </submittedName>
</protein>
<comment type="caution">
    <text evidence="8">The sequence shown here is derived from an EMBL/GenBank/DDBJ whole genome shotgun (WGS) entry which is preliminary data.</text>
</comment>
<dbReference type="InterPro" id="IPR036890">
    <property type="entry name" value="HATPase_C_sf"/>
</dbReference>
<comment type="subcellular location">
    <subcellularLocation>
        <location evidence="1">Cell membrane</location>
        <topology evidence="1">Multi-pass membrane protein</topology>
    </subcellularLocation>
</comment>
<evidence type="ECO:0000256" key="4">
    <source>
        <dbReference type="ARBA" id="ARBA00022679"/>
    </source>
</evidence>
<evidence type="ECO:0000256" key="1">
    <source>
        <dbReference type="ARBA" id="ARBA00004651"/>
    </source>
</evidence>
<feature type="domain" description="HAMP" evidence="7">
    <location>
        <begin position="339"/>
        <end position="392"/>
    </location>
</feature>
<dbReference type="GO" id="GO:0000155">
    <property type="term" value="F:phosphorelay sensor kinase activity"/>
    <property type="evidence" value="ECO:0007669"/>
    <property type="project" value="InterPro"/>
</dbReference>
<dbReference type="Pfam" id="PF06580">
    <property type="entry name" value="His_kinase"/>
    <property type="match status" value="1"/>
</dbReference>
<dbReference type="InterPro" id="IPR010559">
    <property type="entry name" value="Sig_transdc_His_kin_internal"/>
</dbReference>
<feature type="transmembrane region" description="Helical" evidence="6">
    <location>
        <begin position="318"/>
        <end position="338"/>
    </location>
</feature>
<dbReference type="EMBL" id="QUBQ01000001">
    <property type="protein sequence ID" value="REK75642.1"/>
    <property type="molecule type" value="Genomic_DNA"/>
</dbReference>
<dbReference type="PROSITE" id="PS50885">
    <property type="entry name" value="HAMP"/>
    <property type="match status" value="1"/>
</dbReference>